<dbReference type="EMBL" id="BJTG01000002">
    <property type="protein sequence ID" value="GEJ56300.1"/>
    <property type="molecule type" value="Genomic_DNA"/>
</dbReference>
<dbReference type="AlphaFoldDB" id="A0A7I9VJJ5"/>
<dbReference type="Pfam" id="PF01992">
    <property type="entry name" value="vATP-synt_AC39"/>
    <property type="match status" value="1"/>
</dbReference>
<dbReference type="Gene3D" id="1.20.1690.10">
    <property type="entry name" value="V-type ATP synthase subunit C domain"/>
    <property type="match status" value="2"/>
</dbReference>
<organism evidence="4 5">
    <name type="scientific">Anaeromyxobacter diazotrophicus</name>
    <dbReference type="NCBI Taxonomy" id="2590199"/>
    <lineage>
        <taxon>Bacteria</taxon>
        <taxon>Pseudomonadati</taxon>
        <taxon>Myxococcota</taxon>
        <taxon>Myxococcia</taxon>
        <taxon>Myxococcales</taxon>
        <taxon>Cystobacterineae</taxon>
        <taxon>Anaeromyxobacteraceae</taxon>
        <taxon>Anaeromyxobacter</taxon>
    </lineage>
</organism>
<comment type="similarity">
    <text evidence="1">Belongs to the V-ATPase V0D/AC39 subunit family.</text>
</comment>
<evidence type="ECO:0000256" key="2">
    <source>
        <dbReference type="ARBA" id="ARBA00022448"/>
    </source>
</evidence>
<reference evidence="5" key="1">
    <citation type="journal article" date="2020" name="Appl. Environ. Microbiol.">
        <title>Diazotrophic Anaeromyxobacter Isolates from Soils.</title>
        <authorList>
            <person name="Masuda Y."/>
            <person name="Yamanaka H."/>
            <person name="Xu Z.X."/>
            <person name="Shiratori Y."/>
            <person name="Aono T."/>
            <person name="Amachi S."/>
            <person name="Senoo K."/>
            <person name="Itoh H."/>
        </authorList>
    </citation>
    <scope>NUCLEOTIDE SEQUENCE [LARGE SCALE GENOMIC DNA]</scope>
    <source>
        <strain evidence="5">R267</strain>
    </source>
</reference>
<dbReference type="InterPro" id="IPR050873">
    <property type="entry name" value="V-ATPase_V0D/AC39_subunit"/>
</dbReference>
<name>A0A7I9VJJ5_9BACT</name>
<sequence length="312" mass="32856">MAETDYANARVAARRARLLGDRGLRELLLRGAAPEGPGSSPAELAREAARVLGFLSGAARRRVAALLRLEDAPTLEALLRGLLLRLPPERILRGAPPSPGLGPEALAALASLPGPERAPEALATRASPLAGAAAAAVKASAREPRLLRLGVALERALVEGALRELRGRGEDARLAARALALHVDAVNAATLLAVEAPARPDELFVAGGALDAPAFARLFEQAPASRREALARWLGADPAALAEPARAAELLARRRERWLLREARARPFSIAPPLAYLAARAGEARRLRVVRLGQEHGLPGEALLDLVEGPAR</sequence>
<keyword evidence="2" id="KW-0813">Transport</keyword>
<dbReference type="InterPro" id="IPR044911">
    <property type="entry name" value="V-type_ATPase_csu/dsu_dom_3"/>
</dbReference>
<dbReference type="Proteomes" id="UP000503640">
    <property type="component" value="Unassembled WGS sequence"/>
</dbReference>
<evidence type="ECO:0000256" key="1">
    <source>
        <dbReference type="ARBA" id="ARBA00006709"/>
    </source>
</evidence>
<evidence type="ECO:0000313" key="4">
    <source>
        <dbReference type="EMBL" id="GEJ56300.1"/>
    </source>
</evidence>
<dbReference type="GO" id="GO:0046961">
    <property type="term" value="F:proton-transporting ATPase activity, rotational mechanism"/>
    <property type="evidence" value="ECO:0007669"/>
    <property type="project" value="InterPro"/>
</dbReference>
<dbReference type="RefSeq" id="WP_176063641.1">
    <property type="nucleotide sequence ID" value="NZ_BJTG01000002.1"/>
</dbReference>
<dbReference type="InterPro" id="IPR002843">
    <property type="entry name" value="ATPase_V0-cplx_csu/dsu"/>
</dbReference>
<evidence type="ECO:0000313" key="5">
    <source>
        <dbReference type="Proteomes" id="UP000503640"/>
    </source>
</evidence>
<dbReference type="InterPro" id="IPR035067">
    <property type="entry name" value="V-type_ATPase_csu/dsu"/>
</dbReference>
<dbReference type="SUPFAM" id="SSF103486">
    <property type="entry name" value="V-type ATP synthase subunit C"/>
    <property type="match status" value="1"/>
</dbReference>
<comment type="caution">
    <text evidence="4">The sequence shown here is derived from an EMBL/GenBank/DDBJ whole genome shotgun (WGS) entry which is preliminary data.</text>
</comment>
<dbReference type="PANTHER" id="PTHR38682">
    <property type="entry name" value="V-TYPE ATP SYNTHASE SUBUNIT C"/>
    <property type="match status" value="1"/>
</dbReference>
<dbReference type="InterPro" id="IPR036079">
    <property type="entry name" value="ATPase_csu/dsu_sf"/>
</dbReference>
<accession>A0A7I9VJJ5</accession>
<keyword evidence="3" id="KW-0406">Ion transport</keyword>
<evidence type="ECO:0008006" key="6">
    <source>
        <dbReference type="Google" id="ProtNLM"/>
    </source>
</evidence>
<dbReference type="Gene3D" id="1.10.132.50">
    <property type="entry name" value="ATP synthase (C/AC39) subunit, domain 3"/>
    <property type="match status" value="1"/>
</dbReference>
<proteinExistence type="inferred from homology"/>
<dbReference type="PANTHER" id="PTHR38682:SF1">
    <property type="entry name" value="V-TYPE ATP SYNTHASE SUBUNIT C"/>
    <property type="match status" value="1"/>
</dbReference>
<protein>
    <recommendedName>
        <fullName evidence="6">H+transporting two-sector ATPase C (AC39) subunit</fullName>
    </recommendedName>
</protein>
<keyword evidence="5" id="KW-1185">Reference proteome</keyword>
<gene>
    <name evidence="4" type="ORF">AMYX_10410</name>
</gene>
<evidence type="ECO:0000256" key="3">
    <source>
        <dbReference type="ARBA" id="ARBA00023065"/>
    </source>
</evidence>